<name>A0A8J6AUE9_9EUKA</name>
<gene>
    <name evidence="2" type="ORF">J8273_4103</name>
</gene>
<reference evidence="2" key="1">
    <citation type="submission" date="2021-05" db="EMBL/GenBank/DDBJ databases">
        <title>A free-living protist that lacks canonical eukaryotic 1 DNA replication and segregation systems.</title>
        <authorList>
            <person name="Salas-Leiva D.E."/>
            <person name="Tromer E.C."/>
            <person name="Curtis B.A."/>
            <person name="Jerlstrom-Hultqvist J."/>
            <person name="Kolisko M."/>
            <person name="Yi Z."/>
            <person name="Salas-Leiva J.S."/>
            <person name="Gallot-Lavallee L."/>
            <person name="Kops G.J.P.L."/>
            <person name="Archibald J.M."/>
            <person name="Simpson A.G.B."/>
            <person name="Roger A.J."/>
        </authorList>
    </citation>
    <scope>NUCLEOTIDE SEQUENCE</scope>
    <source>
        <strain evidence="2">BICM</strain>
    </source>
</reference>
<evidence type="ECO:0000313" key="3">
    <source>
        <dbReference type="Proteomes" id="UP000717585"/>
    </source>
</evidence>
<dbReference type="SUPFAM" id="SSF48371">
    <property type="entry name" value="ARM repeat"/>
    <property type="match status" value="1"/>
</dbReference>
<evidence type="ECO:0000256" key="1">
    <source>
        <dbReference type="SAM" id="MobiDB-lite"/>
    </source>
</evidence>
<keyword evidence="3" id="KW-1185">Reference proteome</keyword>
<dbReference type="EMBL" id="JAHDYR010000015">
    <property type="protein sequence ID" value="KAG9394438.1"/>
    <property type="molecule type" value="Genomic_DNA"/>
</dbReference>
<sequence>MVRRTTRPCNGLIQVYKSFPSFLIPADILASIKETGQDKNKENTPKKQKVLKVAETISEVMAGTKDPEVLLEALGTPQTNPSDMGVELAVTLGLKYLERIWGFRANALQLAMDPTPVLLLFEALSSVQSPALLRHFIRCTFTAILACPHMILIGRGLVADEFKTVADSLKTIGVDMPPEDPKFLQRLTFGISNLLARLTSDENAAEQELLLTEESLNLLACVVTFNLDGFEHGDSESGQHWLKRTKKRLSPETLTVVGSLVGGLWRAAVVDAFAIRDLGPAKLLQTVTPASSTAMFESPRQVHITPASRCESAAELTLTIEPVGSSYTAQDHTMTDAQSVKDTLRYSSPRARVGLAALGLVASLYPEETPIPLDTDLAFPDSLLALCKFLQDDCMKVEADWYAALERTRNDGTLIVVPPITATVEYIAAILTLRLATARADSNHAILSVLMGMTMNGRNLNFAYSDAFAAACCISSIIAMLLNGRHVDDLLQALQALSHDPDAVESIIIAIISHADPADLDTFVGLLIRLIRAPRDHTRQSPALSFLAVAVLSRILNRNHVPPPLVLAPDAVSMDADAIGGVVRCMCRSGLPEACMSVVTSVIDDTDKGGLMLSDAELSRTHLGDLTRLLIDLDPDVAAVFSDSQLSVMFDRMTTPRSVVPLLQICLVLDSEDTVHTLVGKVPIATPFSDPPIGHALLYTSTRMMLGRLGDDADVLETVTAFFTARIAPLLANHTARELRMTALSHWDTIVQTLAAKMPDLCRQFLLAIHGQGHVATLCDIVASSPASDVGEDALDLLVLCLTELRTPDLLETVSGLLTRPDTVYTAGFLDRLVDLGFSQPIHALDAAFSNIRVALERIAIPEMRKKAYIAGQEGSVYERQSYYSRHTIGTSAASFTADSDSPATVSGADPVVSIRESGALDRARFETLTQPYPYGQNTLQDAVPVILLLRILPHVSEGDEVTLSPLIALHMHVSVCPATARALANASFADEASNAGVMSLVARNFVETESRALKDIYAALLATLVLAVDSDAAVAPLVKMLEAHDSEDAQELMRIVGPCIISRGPARFWRCLSPSDGLTVPNATGLDIDAFKSGISYSCWVNLWSLGVGPVPTASPDDPPMTGVPLVSISATNGTKVALYLTPAAIPGTDDRNVTMPADPSEIYSPTCGQWRVVYRLTCPRGTVSQVSFDRSEVTVAAISRVLGVQRDEPDPDALVGWMHICLVHAVSGSASLYINGIDVPTERPRVVRNGASFAGAIPIPELGGHRVEGRRDKHKAVAFNVHCGMTREKNRIGLAQEIPATFGLGPMCVFNKALNAREVESLFTSPHHVPDPCKGTIVVLIDPTFSSERPAASPASYVAVYSSVLSQPPAGRVNFPAVRKVRSGDMGPQFMEACSRHDPNSDISHAMIANILAKGLKVYAPVFAGYLNDETPSLRALAINTIGALWLGDETSGIVAPTMWRDVAAALGKHEEVGIEVLEALADLALGNGTGIRSAMVWSAFASLFVCPQTTLEEQVEILDLLHDMVGQSTAIVAQLVAEGPSESRLADIVRMCRATIERRILQVGDSHWSMALWVDAVSLPNLCDLLNRCARKVGSRDALLPLIDEIRSPKPLKRIVHATLADDSVPVHGKPDKSAPSRLRESIDRHMPRSRRDSDFTAQEALGSDTEPGTPAPMGAEVELDLTAVYRCFLLRSLIVASIKSNVVTQHIVSARGVETVLKVLSDVPDTLLARPGQEVSLATPGRLPDLDVGTVGSATIAESLRLIAAMYSSASSSTAAALNATIPATTLFHRVLKAATFPLKSDPNRKVVVVAREVLTALLMSAFGEPVVGDHRDPSSYRIVRTDFLHVLVRLAPYVSGPGTLREPCSILEGCLTIPQNAATISDDTRLNEFLAQLGNYQSGPARPMVRDAPWDPMTFMFLASWASRISAKLVVYRMGTTPLSKRDRDWLPWRSARTPGWLVRLRNEATHPVFQYRVFSSVLQWYDSWDLTRSSSAFLPLVDSLSLLLDTTVPLIGTTSGMQGLTGGESKVYDGVWALLFRIQMKLQQRDDVGTEVQIPDFARLATFYLGRLLLSSDNPDIQRELLDRKAADVLTTRAEQEAFRDLGGVPLLTRVLLSYETIFASVVDSKEYRALLYKASHVEQDEFPDPPEAGLFEFTRAVHGARRIMDIVRHRMCLDPQCADELKALFNNAPEVVARLQPNQRSLVDGTVCIVMPRADEDAEHVPPGVVPLGQLVEYSKEAHSTLPDDYLSRFVMWLFAPEQADIRANAANAVERQLRRYSSGKQSKKSTKTVIKALAETERVGKAVAELVGKPDSQLTAIETVYGTAWSN</sequence>
<proteinExistence type="predicted"/>
<feature type="compositionally biased region" description="Basic and acidic residues" evidence="1">
    <location>
        <begin position="1632"/>
        <end position="1658"/>
    </location>
</feature>
<feature type="region of interest" description="Disordered" evidence="1">
    <location>
        <begin position="1627"/>
        <end position="1676"/>
    </location>
</feature>
<protein>
    <submittedName>
        <fullName evidence="2">Uncharacterized protein</fullName>
    </submittedName>
</protein>
<organism evidence="2 3">
    <name type="scientific">Carpediemonas membranifera</name>
    <dbReference type="NCBI Taxonomy" id="201153"/>
    <lineage>
        <taxon>Eukaryota</taxon>
        <taxon>Metamonada</taxon>
        <taxon>Carpediemonas-like organisms</taxon>
        <taxon>Carpediemonas</taxon>
    </lineage>
</organism>
<dbReference type="Proteomes" id="UP000717585">
    <property type="component" value="Unassembled WGS sequence"/>
</dbReference>
<dbReference type="InterPro" id="IPR016024">
    <property type="entry name" value="ARM-type_fold"/>
</dbReference>
<accession>A0A8J6AUE9</accession>
<comment type="caution">
    <text evidence="2">The sequence shown here is derived from an EMBL/GenBank/DDBJ whole genome shotgun (WGS) entry which is preliminary data.</text>
</comment>
<evidence type="ECO:0000313" key="2">
    <source>
        <dbReference type="EMBL" id="KAG9394438.1"/>
    </source>
</evidence>